<feature type="transmembrane region" description="Helical" evidence="5">
    <location>
        <begin position="545"/>
        <end position="570"/>
    </location>
</feature>
<keyword evidence="3" id="KW-0378">Hydrolase</keyword>
<dbReference type="InterPro" id="IPR025202">
    <property type="entry name" value="PLD-like_dom"/>
</dbReference>
<evidence type="ECO:0000256" key="1">
    <source>
        <dbReference type="ARBA" id="ARBA00000798"/>
    </source>
</evidence>
<dbReference type="CDD" id="cd09143">
    <property type="entry name" value="PLDc_vPLD1_2_like_bac_2"/>
    <property type="match status" value="1"/>
</dbReference>
<name>A0ABY5ZGD3_9BACT</name>
<keyword evidence="5" id="KW-0472">Membrane</keyword>
<organism evidence="7 8">
    <name type="scientific">Geoalkalibacter halelectricus</name>
    <dbReference type="NCBI Taxonomy" id="2847045"/>
    <lineage>
        <taxon>Bacteria</taxon>
        <taxon>Pseudomonadati</taxon>
        <taxon>Thermodesulfobacteriota</taxon>
        <taxon>Desulfuromonadia</taxon>
        <taxon>Desulfuromonadales</taxon>
        <taxon>Geoalkalibacteraceae</taxon>
        <taxon>Geoalkalibacter</taxon>
    </lineage>
</organism>
<keyword evidence="2" id="KW-0677">Repeat</keyword>
<feature type="transmembrane region" description="Helical" evidence="5">
    <location>
        <begin position="655"/>
        <end position="681"/>
    </location>
</feature>
<dbReference type="Pfam" id="PF09335">
    <property type="entry name" value="VTT_dom"/>
    <property type="match status" value="1"/>
</dbReference>
<sequence length="718" mass="80216">MNRCDEIIKPGENCWRACRADQAALLIDGAAYFQTLAWGLEQARHTIFIIGWDIDSQIVLRRGAAAGKDEPDLVTLLNRLAREHQQLNIYVLDWDFTMLYALDRELLPSFKFSWSAHERLHFLLDDQHPVGASHHQKIVVIDDCLAFCGGLDLTHGRWDTPEHHPENPHRSDSDLKYPPFHDVQLMVSGEVAAALGTLSRRRWRCAGGEEPAPPVDTADRRLWPSDLAAEFKNTTVAISRTESAYAGQEPIKEVRRLWIDAIAAAEKSIYIENQFFTAYEVCQALEKRLKEPKGPEVVMILSGAPIGWLARKAMEMLGAQMRQRLQAADRFGRLRVVYPVRAGQFIKVHSKLLIVDDCLLRVGSANLNNRSMGLDTECDLALVAEEPQAHAAISRQRARLLAEHLGRTPEEVQRACEDLGSLGAYIDEARGHEGTRQLLSFENSTDSGYEKPPLDYRLIDPEKPISFEELTFLIQGGRKTSDRQVDRQHMSVKTAKRKVLRLCILLCAALVLAVAWRWTPLQEYLSIEVLRGWAETVQATAYSPLILMVIYVLGGFVLLPVTLMILVTVLTFGPWLGLLYAVCGTLLSAVSGYWAGRKLGREAVRNLSGERLSRINRALARKGLWAMIALRVLPLAPFTVGNLAAGASQIKLRDFILGTLIGMSPGFLAFAAFAGGFEIILRKPDPLSTVLFLAVAAGGGAMFWMLRKFILRKIRSKS</sequence>
<evidence type="ECO:0000256" key="5">
    <source>
        <dbReference type="SAM" id="Phobius"/>
    </source>
</evidence>
<evidence type="ECO:0000313" key="7">
    <source>
        <dbReference type="EMBL" id="UWZ78192.1"/>
    </source>
</evidence>
<feature type="domain" description="PLD phosphodiesterase" evidence="6">
    <location>
        <begin position="344"/>
        <end position="371"/>
    </location>
</feature>
<protein>
    <submittedName>
        <fullName evidence="7">VTT domain-containing protein</fullName>
    </submittedName>
</protein>
<dbReference type="Proteomes" id="UP001060414">
    <property type="component" value="Chromosome"/>
</dbReference>
<keyword evidence="8" id="KW-1185">Reference proteome</keyword>
<dbReference type="PROSITE" id="PS50035">
    <property type="entry name" value="PLD"/>
    <property type="match status" value="2"/>
</dbReference>
<feature type="transmembrane region" description="Helical" evidence="5">
    <location>
        <begin position="687"/>
        <end position="706"/>
    </location>
</feature>
<keyword evidence="5" id="KW-1133">Transmembrane helix</keyword>
<dbReference type="InterPro" id="IPR001736">
    <property type="entry name" value="PLipase_D/transphosphatidylase"/>
</dbReference>
<evidence type="ECO:0000313" key="8">
    <source>
        <dbReference type="Proteomes" id="UP001060414"/>
    </source>
</evidence>
<reference evidence="7" key="1">
    <citation type="journal article" date="2022" name="Environ. Microbiol.">
        <title>Geoalkalibacter halelectricus SAP #1 sp. nov. possessing extracellular electron transfer and mineral#reducing capabilities from a haloalkaline environment.</title>
        <authorList>
            <person name="Yadav S."/>
            <person name="Singh R."/>
            <person name="Sundharam S.S."/>
            <person name="Chaudhary S."/>
            <person name="Krishnamurthi S."/>
            <person name="Patil S.A."/>
        </authorList>
    </citation>
    <scope>NUCLEOTIDE SEQUENCE</scope>
    <source>
        <strain evidence="7">SAP-1</strain>
    </source>
</reference>
<dbReference type="Pfam" id="PF00614">
    <property type="entry name" value="PLDc"/>
    <property type="match status" value="1"/>
</dbReference>
<dbReference type="SUPFAM" id="SSF56024">
    <property type="entry name" value="Phospholipase D/nuclease"/>
    <property type="match status" value="2"/>
</dbReference>
<dbReference type="InterPro" id="IPR015679">
    <property type="entry name" value="PLipase_D_fam"/>
</dbReference>
<keyword evidence="4" id="KW-0443">Lipid metabolism</keyword>
<dbReference type="Pfam" id="PF13091">
    <property type="entry name" value="PLDc_2"/>
    <property type="match status" value="1"/>
</dbReference>
<dbReference type="SMART" id="SM00155">
    <property type="entry name" value="PLDc"/>
    <property type="match status" value="2"/>
</dbReference>
<feature type="transmembrane region" description="Helical" evidence="5">
    <location>
        <begin position="624"/>
        <end position="643"/>
    </location>
</feature>
<dbReference type="PANTHER" id="PTHR18896">
    <property type="entry name" value="PHOSPHOLIPASE D"/>
    <property type="match status" value="1"/>
</dbReference>
<accession>A0ABY5ZGD3</accession>
<dbReference type="InterPro" id="IPR032816">
    <property type="entry name" value="VTT_dom"/>
</dbReference>
<feature type="transmembrane region" description="Helical" evidence="5">
    <location>
        <begin position="499"/>
        <end position="518"/>
    </location>
</feature>
<gene>
    <name evidence="7" type="ORF">L9S41_10825</name>
</gene>
<keyword evidence="5" id="KW-0812">Transmembrane</keyword>
<evidence type="ECO:0000256" key="3">
    <source>
        <dbReference type="ARBA" id="ARBA00022801"/>
    </source>
</evidence>
<dbReference type="RefSeq" id="WP_260746541.1">
    <property type="nucleotide sequence ID" value="NZ_CP092109.1"/>
</dbReference>
<dbReference type="EMBL" id="CP092109">
    <property type="protein sequence ID" value="UWZ78192.1"/>
    <property type="molecule type" value="Genomic_DNA"/>
</dbReference>
<evidence type="ECO:0000259" key="6">
    <source>
        <dbReference type="PROSITE" id="PS50035"/>
    </source>
</evidence>
<proteinExistence type="predicted"/>
<dbReference type="CDD" id="cd09140">
    <property type="entry name" value="PLDc_vPLD1_2_like_bac_1"/>
    <property type="match status" value="1"/>
</dbReference>
<dbReference type="PANTHER" id="PTHR18896:SF76">
    <property type="entry name" value="PHOSPHOLIPASE"/>
    <property type="match status" value="1"/>
</dbReference>
<feature type="domain" description="PLD phosphodiesterase" evidence="6">
    <location>
        <begin position="130"/>
        <end position="157"/>
    </location>
</feature>
<dbReference type="Gene3D" id="3.30.870.10">
    <property type="entry name" value="Endonuclease Chain A"/>
    <property type="match status" value="2"/>
</dbReference>
<comment type="catalytic activity">
    <reaction evidence="1">
        <text>a 1,2-diacyl-sn-glycero-3-phosphocholine + H2O = a 1,2-diacyl-sn-glycero-3-phosphate + choline + H(+)</text>
        <dbReference type="Rhea" id="RHEA:14445"/>
        <dbReference type="ChEBI" id="CHEBI:15354"/>
        <dbReference type="ChEBI" id="CHEBI:15377"/>
        <dbReference type="ChEBI" id="CHEBI:15378"/>
        <dbReference type="ChEBI" id="CHEBI:57643"/>
        <dbReference type="ChEBI" id="CHEBI:58608"/>
        <dbReference type="EC" id="3.1.4.4"/>
    </reaction>
</comment>
<feature type="transmembrane region" description="Helical" evidence="5">
    <location>
        <begin position="577"/>
        <end position="596"/>
    </location>
</feature>
<evidence type="ECO:0000256" key="2">
    <source>
        <dbReference type="ARBA" id="ARBA00022737"/>
    </source>
</evidence>
<evidence type="ECO:0000256" key="4">
    <source>
        <dbReference type="ARBA" id="ARBA00023098"/>
    </source>
</evidence>